<proteinExistence type="predicted"/>
<gene>
    <name evidence="2" type="ORF">ACFFGV_01890</name>
</gene>
<name>A0ABV6LIY5_9BACI</name>
<feature type="transmembrane region" description="Helical" evidence="1">
    <location>
        <begin position="61"/>
        <end position="81"/>
    </location>
</feature>
<organism evidence="2 3">
    <name type="scientific">Pontibacillus salicampi</name>
    <dbReference type="NCBI Taxonomy" id="1449801"/>
    <lineage>
        <taxon>Bacteria</taxon>
        <taxon>Bacillati</taxon>
        <taxon>Bacillota</taxon>
        <taxon>Bacilli</taxon>
        <taxon>Bacillales</taxon>
        <taxon>Bacillaceae</taxon>
        <taxon>Pontibacillus</taxon>
    </lineage>
</organism>
<dbReference type="InterPro" id="IPR025618">
    <property type="entry name" value="YtpI"/>
</dbReference>
<evidence type="ECO:0000313" key="2">
    <source>
        <dbReference type="EMBL" id="MFC0522340.1"/>
    </source>
</evidence>
<dbReference type="EMBL" id="JBHLTP010000003">
    <property type="protein sequence ID" value="MFC0522340.1"/>
    <property type="molecule type" value="Genomic_DNA"/>
</dbReference>
<sequence length="101" mass="11812">MVIFPIIIVLSFVIYFYFKVAIWRRKDPLTQEYTNAKARIALGIFMTAFGINQYAALQSKLALYICIVFLLFGVTQLVYGYKTTRFYGKQLKERMEQESTS</sequence>
<comment type="caution">
    <text evidence="2">The sequence shown here is derived from an EMBL/GenBank/DDBJ whole genome shotgun (WGS) entry which is preliminary data.</text>
</comment>
<evidence type="ECO:0000313" key="3">
    <source>
        <dbReference type="Proteomes" id="UP001589836"/>
    </source>
</evidence>
<evidence type="ECO:0000256" key="1">
    <source>
        <dbReference type="SAM" id="Phobius"/>
    </source>
</evidence>
<protein>
    <submittedName>
        <fullName evidence="2">YtpI family protein</fullName>
    </submittedName>
</protein>
<feature type="transmembrane region" description="Helical" evidence="1">
    <location>
        <begin position="36"/>
        <end position="55"/>
    </location>
</feature>
<dbReference type="Proteomes" id="UP001589836">
    <property type="component" value="Unassembled WGS sequence"/>
</dbReference>
<keyword evidence="3" id="KW-1185">Reference proteome</keyword>
<dbReference type="Pfam" id="PF14007">
    <property type="entry name" value="YtpI"/>
    <property type="match status" value="1"/>
</dbReference>
<keyword evidence="1" id="KW-1133">Transmembrane helix</keyword>
<reference evidence="2 3" key="1">
    <citation type="submission" date="2024-09" db="EMBL/GenBank/DDBJ databases">
        <authorList>
            <person name="Sun Q."/>
            <person name="Mori K."/>
        </authorList>
    </citation>
    <scope>NUCLEOTIDE SEQUENCE [LARGE SCALE GENOMIC DNA]</scope>
    <source>
        <strain evidence="2 3">NCAIM B.02529</strain>
    </source>
</reference>
<keyword evidence="1" id="KW-0812">Transmembrane</keyword>
<accession>A0ABV6LIY5</accession>
<dbReference type="RefSeq" id="WP_377344873.1">
    <property type="nucleotide sequence ID" value="NZ_JBHLTP010000003.1"/>
</dbReference>
<feature type="transmembrane region" description="Helical" evidence="1">
    <location>
        <begin position="6"/>
        <end position="24"/>
    </location>
</feature>
<keyword evidence="1" id="KW-0472">Membrane</keyword>